<dbReference type="Gene3D" id="3.30.470.30">
    <property type="entry name" value="DNA ligase/mRNA capping enzyme"/>
    <property type="match status" value="1"/>
</dbReference>
<dbReference type="InterPro" id="IPR011009">
    <property type="entry name" value="Kinase-like_dom_sf"/>
</dbReference>
<dbReference type="GO" id="GO:0006273">
    <property type="term" value="P:lagging strand elongation"/>
    <property type="evidence" value="ECO:0007669"/>
    <property type="project" value="TreeGrafter"/>
</dbReference>
<dbReference type="InterPro" id="IPR016059">
    <property type="entry name" value="DNA_ligase_ATP-dep_CS"/>
</dbReference>
<dbReference type="Gene3D" id="3.30.1490.70">
    <property type="match status" value="1"/>
</dbReference>
<keyword evidence="12" id="KW-0862">Zinc</keyword>
<reference evidence="29" key="1">
    <citation type="submission" date="2021-02" db="EMBL/GenBank/DDBJ databases">
        <authorList>
            <person name="Nowell W R."/>
        </authorList>
    </citation>
    <scope>NUCLEOTIDE SEQUENCE</scope>
</reference>
<feature type="domain" description="Protein kinase" evidence="25">
    <location>
        <begin position="909"/>
        <end position="1186"/>
    </location>
</feature>
<dbReference type="PROSITE" id="PS50011">
    <property type="entry name" value="PROTEIN_KINASE_DOM"/>
    <property type="match status" value="1"/>
</dbReference>
<evidence type="ECO:0000256" key="1">
    <source>
        <dbReference type="ARBA" id="ARBA00001946"/>
    </source>
</evidence>
<feature type="non-terminal residue" evidence="29">
    <location>
        <position position="1186"/>
    </location>
</feature>
<sequence length="1186" mass="134953">MAENRYLVDYAKLGTSACKKCKQKIDKGGIRLAKVVKNPFADEGGDMKQYFHIDCMFETLMNARATTQVIESTTDIEGYTDLKSDDKEHILEQMKRLAEARAKKKGKSSTTSGSKKLIQKTLPFQSISPTKKTQTQVSTNTATATTNDDKNSENAMDYDEHANTSEGGNDTNASGDDPTHIDNSFRSYRNLCMKIAEVDAHKAKTEIVKQFITNGTNKDGYKGKYICCIYVLVRNDLFVEITLALLLSFVLNNFQSILGNLSILYHLLLPSKGYKSLIFNLKARQLCKLFSTIFQVDQSKMLTHCEEHGDIAETIGEFYEQSPVINSPSKSTLTIYDIDNYLSKLSQLTKENDQERLLREITKKSTSNDLKMFIRLIQKDLKINAGPKQILDALDVNAYDAYQHSNNLKAFMNRYLQHKSSTSITKQSLTEAFSIRVELMTPVHPMLAEACKSVDYAFKKCKNTILAEIKYDGERLQLHKNKNKFEFFSRNLKPIQQHKVQDLNKYITQAFPKADDLILDGEILLIDIKTKKPLPFGTLGIHKKTEYKEANVAFFVFDCLYFNGESLLGLPMKDRRAILVKHMSPIENRILLSEQKVVTKKSELQTLINHAISEGLEGLVLKDPNSLYEPGKRHWLKVKKDYLLEGAMADTCDLVVLGAYYGTGKKGGLMSVFLLGCYDQTKNQWCTVCKCGNGFDDAKIDELQTELKPNLIKISKDVKKIPKWLNINRQYVPDFIVDDPKKSPVWEITGAEFSHSKAHTANGISIRFPRVTTVRDDKSWKEATDLEYLTKLFEKSKPTVLFKDEDIDDEMDDDELTFSFENRNNNGEEKSLKRSADDMDDSNVSRKKTVATNSDSSSTIICNFPTIFNPYVFYLSSTLSSDEKENLVRYITAFDGNIVEDKNDYGMITHYVGTKDEKSFSYVFVGRKTGESQEYAIKKIACHSEEDEIRFRKEVENYQRFEHPSLVPLIYWEQIKCRAKENTTSFIYMVFPYYKNVLLHDALANKTKYFTKTLINLFLSICEGIRIIHEAEMAHRDIKPSNIMVIHNTKCVLLDFGSMTAGKIKANTRQEAQQWQDWAAENCCLQYRAPELFHIETNSIITEKADIFSLGGILYAMLFGRGPFDDVYSRGDSVALAATSGVIDIPKSQALTYPKEIVEFMLVMLQTDAEKRPGSKGTPSISRLGY</sequence>
<dbReference type="GO" id="GO:0006310">
    <property type="term" value="P:DNA recombination"/>
    <property type="evidence" value="ECO:0007669"/>
    <property type="project" value="UniProtKB-KW"/>
</dbReference>
<dbReference type="SUPFAM" id="SSF56091">
    <property type="entry name" value="DNA ligase/mRNA capping enzyme, catalytic domain"/>
    <property type="match status" value="1"/>
</dbReference>
<dbReference type="Gene3D" id="2.40.50.140">
    <property type="entry name" value="Nucleic acid-binding proteins"/>
    <property type="match status" value="1"/>
</dbReference>
<dbReference type="Gene3D" id="1.10.510.10">
    <property type="entry name" value="Transferase(Phosphotransferase) domain 1"/>
    <property type="match status" value="1"/>
</dbReference>
<evidence type="ECO:0000256" key="5">
    <source>
        <dbReference type="ARBA" id="ARBA00022598"/>
    </source>
</evidence>
<dbReference type="GO" id="GO:0004672">
    <property type="term" value="F:protein kinase activity"/>
    <property type="evidence" value="ECO:0007669"/>
    <property type="project" value="InterPro"/>
</dbReference>
<dbReference type="InterPro" id="IPR000977">
    <property type="entry name" value="DNA_ligase_ATP-dep"/>
</dbReference>
<dbReference type="InterPro" id="IPR012340">
    <property type="entry name" value="NA-bd_OB-fold"/>
</dbReference>
<dbReference type="PROSITE" id="PS00108">
    <property type="entry name" value="PROTEIN_KINASE_ST"/>
    <property type="match status" value="1"/>
</dbReference>
<evidence type="ECO:0000256" key="2">
    <source>
        <dbReference type="ARBA" id="ARBA00004123"/>
    </source>
</evidence>
<feature type="compositionally biased region" description="Polar residues" evidence="24">
    <location>
        <begin position="122"/>
        <end position="131"/>
    </location>
</feature>
<evidence type="ECO:0000256" key="23">
    <source>
        <dbReference type="RuleBase" id="RU004196"/>
    </source>
</evidence>
<keyword evidence="7" id="KW-0235">DNA replication</keyword>
<evidence type="ECO:0000256" key="6">
    <source>
        <dbReference type="ARBA" id="ARBA00022618"/>
    </source>
</evidence>
<dbReference type="CDD" id="cd07967">
    <property type="entry name" value="OBF_DNA_ligase_III"/>
    <property type="match status" value="1"/>
</dbReference>
<dbReference type="GO" id="GO:0008270">
    <property type="term" value="F:zinc ion binding"/>
    <property type="evidence" value="ECO:0007669"/>
    <property type="project" value="UniProtKB-KW"/>
</dbReference>
<dbReference type="SMART" id="SM01336">
    <property type="entry name" value="zf-PARP"/>
    <property type="match status" value="1"/>
</dbReference>
<evidence type="ECO:0000313" key="29">
    <source>
        <dbReference type="EMBL" id="CAF3707119.1"/>
    </source>
</evidence>
<comment type="subcellular location">
    <subcellularLocation>
        <location evidence="2">Nucleus</location>
    </subcellularLocation>
</comment>
<dbReference type="Pfam" id="PF04675">
    <property type="entry name" value="DNA_ligase_A_N"/>
    <property type="match status" value="1"/>
</dbReference>
<dbReference type="GO" id="GO:0070421">
    <property type="term" value="C:DNA ligase III-XRCC1 complex"/>
    <property type="evidence" value="ECO:0007669"/>
    <property type="project" value="TreeGrafter"/>
</dbReference>
<evidence type="ECO:0000256" key="8">
    <source>
        <dbReference type="ARBA" id="ARBA00022723"/>
    </source>
</evidence>
<dbReference type="EMBL" id="CAJOBA010004235">
    <property type="protein sequence ID" value="CAF3707119.1"/>
    <property type="molecule type" value="Genomic_DNA"/>
</dbReference>
<dbReference type="PROSITE" id="PS00333">
    <property type="entry name" value="DNA_LIGASE_A2"/>
    <property type="match status" value="1"/>
</dbReference>
<dbReference type="InterPro" id="IPR036599">
    <property type="entry name" value="DNA_ligase_N_sf"/>
</dbReference>
<dbReference type="SUPFAM" id="SSF117018">
    <property type="entry name" value="ATP-dependent DNA ligase DNA-binding domain"/>
    <property type="match status" value="1"/>
</dbReference>
<dbReference type="EC" id="6.5.1.1" evidence="4"/>
<evidence type="ECO:0000256" key="13">
    <source>
        <dbReference type="ARBA" id="ARBA00022840"/>
    </source>
</evidence>
<evidence type="ECO:0000256" key="3">
    <source>
        <dbReference type="ARBA" id="ARBA00007572"/>
    </source>
</evidence>
<dbReference type="InterPro" id="IPR008271">
    <property type="entry name" value="Ser/Thr_kinase_AS"/>
</dbReference>
<dbReference type="PANTHER" id="PTHR45674:SF9">
    <property type="entry name" value="DNA LIGASE 3"/>
    <property type="match status" value="1"/>
</dbReference>
<dbReference type="PROSITE" id="PS50064">
    <property type="entry name" value="ZF_PARP_2"/>
    <property type="match status" value="1"/>
</dbReference>
<feature type="domain" description="ATP-dependent DNA ligase family profile" evidence="27">
    <location>
        <begin position="545"/>
        <end position="679"/>
    </location>
</feature>
<dbReference type="GO" id="GO:0006302">
    <property type="term" value="P:double-strand break repair"/>
    <property type="evidence" value="ECO:0007669"/>
    <property type="project" value="TreeGrafter"/>
</dbReference>
<keyword evidence="14" id="KW-0460">Magnesium</keyword>
<evidence type="ECO:0000256" key="16">
    <source>
        <dbReference type="ARBA" id="ARBA00023204"/>
    </source>
</evidence>
<evidence type="ECO:0000256" key="12">
    <source>
        <dbReference type="ARBA" id="ARBA00022833"/>
    </source>
</evidence>
<comment type="catalytic activity">
    <reaction evidence="19">
        <text>ATP + (deoxyribonucleotide)n-3'-hydroxyl + 5'-phospho-(deoxyribonucleotide)m = (deoxyribonucleotide)n+m + AMP + diphosphate.</text>
        <dbReference type="EC" id="6.5.1.1"/>
    </reaction>
</comment>
<feature type="compositionally biased region" description="Basic and acidic residues" evidence="24">
    <location>
        <begin position="147"/>
        <end position="163"/>
    </location>
</feature>
<organism evidence="29 30">
    <name type="scientific">Didymodactylos carnosus</name>
    <dbReference type="NCBI Taxonomy" id="1234261"/>
    <lineage>
        <taxon>Eukaryota</taxon>
        <taxon>Metazoa</taxon>
        <taxon>Spiralia</taxon>
        <taxon>Gnathifera</taxon>
        <taxon>Rotifera</taxon>
        <taxon>Eurotatoria</taxon>
        <taxon>Bdelloidea</taxon>
        <taxon>Philodinida</taxon>
        <taxon>Philodinidae</taxon>
        <taxon>Didymodactylos</taxon>
    </lineage>
</organism>
<evidence type="ECO:0000256" key="9">
    <source>
        <dbReference type="ARBA" id="ARBA00022741"/>
    </source>
</evidence>
<feature type="compositionally biased region" description="Basic and acidic residues" evidence="24">
    <location>
        <begin position="826"/>
        <end position="837"/>
    </location>
</feature>
<comment type="caution">
    <text evidence="29">The sequence shown here is derived from an EMBL/GenBank/DDBJ whole genome shotgun (WGS) entry which is preliminary data.</text>
</comment>
<evidence type="ECO:0000256" key="15">
    <source>
        <dbReference type="ARBA" id="ARBA00023172"/>
    </source>
</evidence>
<feature type="compositionally biased region" description="Low complexity" evidence="24">
    <location>
        <begin position="132"/>
        <end position="146"/>
    </location>
</feature>
<evidence type="ECO:0000256" key="24">
    <source>
        <dbReference type="SAM" id="MobiDB-lite"/>
    </source>
</evidence>
<dbReference type="SMART" id="SM00220">
    <property type="entry name" value="S_TKc"/>
    <property type="match status" value="1"/>
</dbReference>
<keyword evidence="6" id="KW-0132">Cell division</keyword>
<dbReference type="Gene3D" id="3.30.1740.10">
    <property type="entry name" value="Zinc finger, PARP-type"/>
    <property type="match status" value="1"/>
</dbReference>
<dbReference type="Proteomes" id="UP000677228">
    <property type="component" value="Unassembled WGS sequence"/>
</dbReference>
<dbReference type="CDD" id="cd07902">
    <property type="entry name" value="Adenylation_DNA_ligase_III"/>
    <property type="match status" value="1"/>
</dbReference>
<evidence type="ECO:0000259" key="25">
    <source>
        <dbReference type="PROSITE" id="PS50011"/>
    </source>
</evidence>
<comment type="cofactor">
    <cofactor evidence="1">
        <name>Mg(2+)</name>
        <dbReference type="ChEBI" id="CHEBI:18420"/>
    </cofactor>
</comment>
<keyword evidence="15" id="KW-0233">DNA recombination</keyword>
<dbReference type="InterPro" id="IPR012310">
    <property type="entry name" value="DNA_ligase_ATP-dep_cent"/>
</dbReference>
<evidence type="ECO:0000313" key="28">
    <source>
        <dbReference type="EMBL" id="CAF0930457.1"/>
    </source>
</evidence>
<evidence type="ECO:0000256" key="19">
    <source>
        <dbReference type="ARBA" id="ARBA00034003"/>
    </source>
</evidence>
<dbReference type="Pfam" id="PF04679">
    <property type="entry name" value="DNA_ligase_A_C"/>
    <property type="match status" value="1"/>
</dbReference>
<dbReference type="GO" id="GO:0051301">
    <property type="term" value="P:cell division"/>
    <property type="evidence" value="ECO:0007669"/>
    <property type="project" value="UniProtKB-KW"/>
</dbReference>
<dbReference type="InterPro" id="IPR001510">
    <property type="entry name" value="Znf_PARP"/>
</dbReference>
<dbReference type="GO" id="GO:0003677">
    <property type="term" value="F:DNA binding"/>
    <property type="evidence" value="ECO:0007669"/>
    <property type="project" value="InterPro"/>
</dbReference>
<feature type="region of interest" description="Disordered" evidence="24">
    <location>
        <begin position="97"/>
        <end position="180"/>
    </location>
</feature>
<keyword evidence="9" id="KW-0547">Nucleotide-binding</keyword>
<comment type="similarity">
    <text evidence="3 23">Belongs to the ATP-dependent DNA ligase family.</text>
</comment>
<keyword evidence="18" id="KW-0131">Cell cycle</keyword>
<keyword evidence="5" id="KW-0436">Ligase</keyword>
<dbReference type="SUPFAM" id="SSF56112">
    <property type="entry name" value="Protein kinase-like (PK-like)"/>
    <property type="match status" value="1"/>
</dbReference>
<keyword evidence="16" id="KW-0234">DNA repair</keyword>
<dbReference type="InterPro" id="IPR012309">
    <property type="entry name" value="DNA_ligase_ATP-dep_C"/>
</dbReference>
<dbReference type="Pfam" id="PF00645">
    <property type="entry name" value="zf-PARP"/>
    <property type="match status" value="1"/>
</dbReference>
<protein>
    <recommendedName>
        <fullName evidence="20">DNA ligase 3</fullName>
        <ecNumber evidence="4">6.5.1.1</ecNumber>
    </recommendedName>
    <alternativeName>
        <fullName evidence="21">DNA ligase III</fullName>
    </alternativeName>
    <alternativeName>
        <fullName evidence="22">Polydeoxyribonucleotide synthase [ATP] 3</fullName>
    </alternativeName>
</protein>
<evidence type="ECO:0000256" key="21">
    <source>
        <dbReference type="ARBA" id="ARBA00075785"/>
    </source>
</evidence>
<evidence type="ECO:0000259" key="26">
    <source>
        <dbReference type="PROSITE" id="PS50064"/>
    </source>
</evidence>
<evidence type="ECO:0000256" key="4">
    <source>
        <dbReference type="ARBA" id="ARBA00012727"/>
    </source>
</evidence>
<dbReference type="FunFam" id="3.30.470.30:FF:000003">
    <property type="entry name" value="DNA ligase"/>
    <property type="match status" value="1"/>
</dbReference>
<evidence type="ECO:0000259" key="27">
    <source>
        <dbReference type="PROSITE" id="PS50160"/>
    </source>
</evidence>
<dbReference type="Gene3D" id="1.10.3260.10">
    <property type="entry name" value="DNA ligase, ATP-dependent, N-terminal domain"/>
    <property type="match status" value="1"/>
</dbReference>
<dbReference type="Pfam" id="PF00069">
    <property type="entry name" value="Pkinase"/>
    <property type="match status" value="1"/>
</dbReference>
<evidence type="ECO:0000256" key="14">
    <source>
        <dbReference type="ARBA" id="ARBA00022842"/>
    </source>
</evidence>
<dbReference type="SUPFAM" id="SSF50249">
    <property type="entry name" value="Nucleic acid-binding proteins"/>
    <property type="match status" value="1"/>
</dbReference>
<accession>A0A8S2I1Z5</accession>
<keyword evidence="11" id="KW-0863">Zinc-finger</keyword>
<evidence type="ECO:0000313" key="30">
    <source>
        <dbReference type="Proteomes" id="UP000682733"/>
    </source>
</evidence>
<dbReference type="FunFam" id="2.40.50.140:FF:000085">
    <property type="entry name" value="DNA ligase"/>
    <property type="match status" value="1"/>
</dbReference>
<evidence type="ECO:0000256" key="20">
    <source>
        <dbReference type="ARBA" id="ARBA00074829"/>
    </source>
</evidence>
<dbReference type="InterPro" id="IPR000719">
    <property type="entry name" value="Prot_kinase_dom"/>
</dbReference>
<dbReference type="NCBIfam" id="TIGR00574">
    <property type="entry name" value="dnl1"/>
    <property type="match status" value="1"/>
</dbReference>
<dbReference type="AlphaFoldDB" id="A0A8S2I1Z5"/>
<evidence type="ECO:0000256" key="17">
    <source>
        <dbReference type="ARBA" id="ARBA00023242"/>
    </source>
</evidence>
<name>A0A8S2I1Z5_9BILA</name>
<keyword evidence="8" id="KW-0479">Metal-binding</keyword>
<feature type="region of interest" description="Disordered" evidence="24">
    <location>
        <begin position="819"/>
        <end position="850"/>
    </location>
</feature>
<proteinExistence type="inferred from homology"/>
<keyword evidence="13" id="KW-0067">ATP-binding</keyword>
<dbReference type="GO" id="GO:0003910">
    <property type="term" value="F:DNA ligase (ATP) activity"/>
    <property type="evidence" value="ECO:0007669"/>
    <property type="project" value="UniProtKB-EC"/>
</dbReference>
<keyword evidence="10" id="KW-0227">DNA damage</keyword>
<dbReference type="InterPro" id="IPR012308">
    <property type="entry name" value="DNA_ligase_ATP-dep_N"/>
</dbReference>
<dbReference type="SUPFAM" id="SSF57716">
    <property type="entry name" value="Glucocorticoid receptor-like (DNA-binding domain)"/>
    <property type="match status" value="1"/>
</dbReference>
<keyword evidence="17" id="KW-0539">Nucleus</keyword>
<dbReference type="Proteomes" id="UP000682733">
    <property type="component" value="Unassembled WGS sequence"/>
</dbReference>
<evidence type="ECO:0000256" key="22">
    <source>
        <dbReference type="ARBA" id="ARBA00077952"/>
    </source>
</evidence>
<feature type="domain" description="PARP-type" evidence="26">
    <location>
        <begin position="6"/>
        <end position="98"/>
    </location>
</feature>
<dbReference type="InterPro" id="IPR036957">
    <property type="entry name" value="Znf_PARP_sf"/>
</dbReference>
<feature type="compositionally biased region" description="Polar residues" evidence="24">
    <location>
        <begin position="164"/>
        <end position="174"/>
    </location>
</feature>
<evidence type="ECO:0000256" key="7">
    <source>
        <dbReference type="ARBA" id="ARBA00022705"/>
    </source>
</evidence>
<dbReference type="GO" id="GO:0071897">
    <property type="term" value="P:DNA biosynthetic process"/>
    <property type="evidence" value="ECO:0007669"/>
    <property type="project" value="InterPro"/>
</dbReference>
<dbReference type="EMBL" id="CAJNOK010004233">
    <property type="protein sequence ID" value="CAF0930457.1"/>
    <property type="molecule type" value="Genomic_DNA"/>
</dbReference>
<feature type="non-terminal residue" evidence="29">
    <location>
        <position position="1"/>
    </location>
</feature>
<gene>
    <name evidence="28" type="ORF">OVA965_LOCUS11119</name>
    <name evidence="29" type="ORF">TMI583_LOCUS11115</name>
</gene>
<dbReference type="PANTHER" id="PTHR45674">
    <property type="entry name" value="DNA LIGASE 1/3 FAMILY MEMBER"/>
    <property type="match status" value="1"/>
</dbReference>
<dbReference type="GO" id="GO:0005524">
    <property type="term" value="F:ATP binding"/>
    <property type="evidence" value="ECO:0007669"/>
    <property type="project" value="UniProtKB-KW"/>
</dbReference>
<evidence type="ECO:0000256" key="10">
    <source>
        <dbReference type="ARBA" id="ARBA00022763"/>
    </source>
</evidence>
<dbReference type="PROSITE" id="PS50160">
    <property type="entry name" value="DNA_LIGASE_A3"/>
    <property type="match status" value="1"/>
</dbReference>
<evidence type="ECO:0000256" key="11">
    <source>
        <dbReference type="ARBA" id="ARBA00022771"/>
    </source>
</evidence>
<evidence type="ECO:0000256" key="18">
    <source>
        <dbReference type="ARBA" id="ARBA00023306"/>
    </source>
</evidence>
<dbReference type="Pfam" id="PF01068">
    <property type="entry name" value="DNA_ligase_A_M"/>
    <property type="match status" value="1"/>
</dbReference>
<dbReference type="InterPro" id="IPR050191">
    <property type="entry name" value="ATP-dep_DNA_ligase"/>
</dbReference>